<dbReference type="RefSeq" id="WP_200814025.1">
    <property type="nucleotide sequence ID" value="NZ_FXAF01000002.1"/>
</dbReference>
<dbReference type="AlphaFoldDB" id="A0A1X7D8J6"/>
<protein>
    <submittedName>
        <fullName evidence="1">Uncharacterized protein</fullName>
    </submittedName>
</protein>
<evidence type="ECO:0000313" key="1">
    <source>
        <dbReference type="EMBL" id="SMF10760.1"/>
    </source>
</evidence>
<sequence length="89" mass="9404">MNSKGYLASAAKALSLSDKEIAHKLGLSVAALRSLDGPVPPSYLRLALAALVAGLDPDSVLKPALAAAYLHKGRKAVDQERPSDVDRRR</sequence>
<dbReference type="EMBL" id="FXAF01000002">
    <property type="protein sequence ID" value="SMF10760.1"/>
    <property type="molecule type" value="Genomic_DNA"/>
</dbReference>
<keyword evidence="2" id="KW-1185">Reference proteome</keyword>
<reference evidence="2" key="1">
    <citation type="submission" date="2017-04" db="EMBL/GenBank/DDBJ databases">
        <authorList>
            <person name="Varghese N."/>
            <person name="Submissions S."/>
        </authorList>
    </citation>
    <scope>NUCLEOTIDE SEQUENCE [LARGE SCALE GENOMIC DNA]</scope>
    <source>
        <strain evidence="2">B4P</strain>
    </source>
</reference>
<dbReference type="STRING" id="464029.SAMN02982989_5195"/>
<dbReference type="Proteomes" id="UP000192903">
    <property type="component" value="Unassembled WGS sequence"/>
</dbReference>
<gene>
    <name evidence="1" type="ORF">SAMN02982989_5195</name>
</gene>
<organism evidence="1 2">
    <name type="scientific">Xaviernesmea oryzae</name>
    <dbReference type="NCBI Taxonomy" id="464029"/>
    <lineage>
        <taxon>Bacteria</taxon>
        <taxon>Pseudomonadati</taxon>
        <taxon>Pseudomonadota</taxon>
        <taxon>Alphaproteobacteria</taxon>
        <taxon>Hyphomicrobiales</taxon>
        <taxon>Rhizobiaceae</taxon>
        <taxon>Rhizobium/Agrobacterium group</taxon>
        <taxon>Xaviernesmea</taxon>
    </lineage>
</organism>
<name>A0A1X7D8J6_9HYPH</name>
<proteinExistence type="predicted"/>
<accession>A0A1X7D8J6</accession>
<evidence type="ECO:0000313" key="2">
    <source>
        <dbReference type="Proteomes" id="UP000192903"/>
    </source>
</evidence>